<comment type="similarity">
    <text evidence="2">Belongs to the helicase family. RecQ subfamily.</text>
</comment>
<evidence type="ECO:0000313" key="19">
    <source>
        <dbReference type="Proteomes" id="UP000288716"/>
    </source>
</evidence>
<dbReference type="OrthoDB" id="18781at2759"/>
<accession>A0A443SL42</accession>
<evidence type="ECO:0000256" key="3">
    <source>
        <dbReference type="ARBA" id="ARBA00022741"/>
    </source>
</evidence>
<evidence type="ECO:0000256" key="12">
    <source>
        <dbReference type="ARBA" id="ARBA00049360"/>
    </source>
</evidence>
<keyword evidence="4" id="KW-0378">Hydrolase</keyword>
<dbReference type="InterPro" id="IPR001650">
    <property type="entry name" value="Helicase_C-like"/>
</dbReference>
<feature type="domain" description="Helicase C-terminal" evidence="17">
    <location>
        <begin position="673"/>
        <end position="844"/>
    </location>
</feature>
<dbReference type="AlphaFoldDB" id="A0A443SL42"/>
<dbReference type="VEuPathDB" id="VectorBase:LDEU003791"/>
<evidence type="ECO:0000256" key="8">
    <source>
        <dbReference type="ARBA" id="ARBA00023235"/>
    </source>
</evidence>
<dbReference type="FunFam" id="3.40.50.300:FF:000772">
    <property type="entry name" value="ATP-dependent DNA helicase Q4"/>
    <property type="match status" value="1"/>
</dbReference>
<dbReference type="SUPFAM" id="SSF52540">
    <property type="entry name" value="P-loop containing nucleoside triphosphate hydrolases"/>
    <property type="match status" value="1"/>
</dbReference>
<dbReference type="GO" id="GO:0043138">
    <property type="term" value="F:3'-5' DNA helicase activity"/>
    <property type="evidence" value="ECO:0007669"/>
    <property type="project" value="UniProtKB-EC"/>
</dbReference>
<dbReference type="InterPro" id="IPR001878">
    <property type="entry name" value="Znf_CCHC"/>
</dbReference>
<evidence type="ECO:0000256" key="2">
    <source>
        <dbReference type="ARBA" id="ARBA00005446"/>
    </source>
</evidence>
<feature type="region of interest" description="Disordered" evidence="14">
    <location>
        <begin position="108"/>
        <end position="129"/>
    </location>
</feature>
<dbReference type="GO" id="GO:0005694">
    <property type="term" value="C:chromosome"/>
    <property type="evidence" value="ECO:0007669"/>
    <property type="project" value="TreeGrafter"/>
</dbReference>
<keyword evidence="13" id="KW-0863">Zinc-finger</keyword>
<evidence type="ECO:0000259" key="15">
    <source>
        <dbReference type="PROSITE" id="PS50158"/>
    </source>
</evidence>
<evidence type="ECO:0000256" key="10">
    <source>
        <dbReference type="ARBA" id="ARBA00034617"/>
    </source>
</evidence>
<evidence type="ECO:0000313" key="18">
    <source>
        <dbReference type="EMBL" id="RWS28247.1"/>
    </source>
</evidence>
<feature type="domain" description="CCHC-type" evidence="15">
    <location>
        <begin position="397"/>
        <end position="413"/>
    </location>
</feature>
<reference evidence="18 19" key="1">
    <citation type="journal article" date="2018" name="Gigascience">
        <title>Genomes of trombidid mites reveal novel predicted allergens and laterally-transferred genes associated with secondary metabolism.</title>
        <authorList>
            <person name="Dong X."/>
            <person name="Chaisiri K."/>
            <person name="Xia D."/>
            <person name="Armstrong S.D."/>
            <person name="Fang Y."/>
            <person name="Donnelly M.J."/>
            <person name="Kadowaki T."/>
            <person name="McGarry J.W."/>
            <person name="Darby A.C."/>
            <person name="Makepeace B.L."/>
        </authorList>
    </citation>
    <scope>NUCLEOTIDE SEQUENCE [LARGE SCALE GENOMIC DNA]</scope>
    <source>
        <strain evidence="18">UoL-UT</strain>
    </source>
</reference>
<gene>
    <name evidence="18" type="ORF">B4U80_05002</name>
</gene>
<feature type="compositionally biased region" description="Basic and acidic residues" evidence="14">
    <location>
        <begin position="331"/>
        <end position="342"/>
    </location>
</feature>
<evidence type="ECO:0000256" key="11">
    <source>
        <dbReference type="ARBA" id="ARBA00034808"/>
    </source>
</evidence>
<keyword evidence="13" id="KW-0479">Metal-binding</keyword>
<keyword evidence="9" id="KW-0539">Nucleus</keyword>
<dbReference type="SMART" id="SM00490">
    <property type="entry name" value="HELICc"/>
    <property type="match status" value="1"/>
</dbReference>
<feature type="domain" description="Helicase ATP-binding" evidence="16">
    <location>
        <begin position="482"/>
        <end position="653"/>
    </location>
</feature>
<dbReference type="SMART" id="SM00343">
    <property type="entry name" value="ZnF_C2HC"/>
    <property type="match status" value="1"/>
</dbReference>
<dbReference type="EC" id="5.6.2.4" evidence="11"/>
<dbReference type="SUPFAM" id="SSF57756">
    <property type="entry name" value="Retrovirus zinc finger-like domains"/>
    <property type="match status" value="1"/>
</dbReference>
<dbReference type="PROSITE" id="PS51192">
    <property type="entry name" value="HELICASE_ATP_BIND_1"/>
    <property type="match status" value="1"/>
</dbReference>
<dbReference type="GO" id="GO:0003677">
    <property type="term" value="F:DNA binding"/>
    <property type="evidence" value="ECO:0007669"/>
    <property type="project" value="UniProtKB-KW"/>
</dbReference>
<dbReference type="InterPro" id="IPR021110">
    <property type="entry name" value="DNA_rep_checkpnt_protein"/>
</dbReference>
<dbReference type="EMBL" id="NCKV01001489">
    <property type="protein sequence ID" value="RWS28247.1"/>
    <property type="molecule type" value="Genomic_DNA"/>
</dbReference>
<dbReference type="Gene3D" id="1.10.10.1460">
    <property type="match status" value="1"/>
</dbReference>
<dbReference type="Proteomes" id="UP000288716">
    <property type="component" value="Unassembled WGS sequence"/>
</dbReference>
<dbReference type="GO" id="GO:0005524">
    <property type="term" value="F:ATP binding"/>
    <property type="evidence" value="ECO:0007669"/>
    <property type="project" value="UniProtKB-KW"/>
</dbReference>
<comment type="catalytic activity">
    <reaction evidence="12">
        <text>ATP + H2O = ADP + phosphate + H(+)</text>
        <dbReference type="Rhea" id="RHEA:13065"/>
        <dbReference type="ChEBI" id="CHEBI:15377"/>
        <dbReference type="ChEBI" id="CHEBI:15378"/>
        <dbReference type="ChEBI" id="CHEBI:30616"/>
        <dbReference type="ChEBI" id="CHEBI:43474"/>
        <dbReference type="ChEBI" id="CHEBI:456216"/>
    </reaction>
</comment>
<evidence type="ECO:0000256" key="4">
    <source>
        <dbReference type="ARBA" id="ARBA00022801"/>
    </source>
</evidence>
<dbReference type="GO" id="GO:0009378">
    <property type="term" value="F:four-way junction helicase activity"/>
    <property type="evidence" value="ECO:0007669"/>
    <property type="project" value="TreeGrafter"/>
</dbReference>
<keyword evidence="3" id="KW-0547">Nucleotide-binding</keyword>
<dbReference type="InterPro" id="IPR027417">
    <property type="entry name" value="P-loop_NTPase"/>
</dbReference>
<evidence type="ECO:0000256" key="9">
    <source>
        <dbReference type="ARBA" id="ARBA00023242"/>
    </source>
</evidence>
<comment type="caution">
    <text evidence="18">The sequence shown here is derived from an EMBL/GenBank/DDBJ whole genome shotgun (WGS) entry which is preliminary data.</text>
</comment>
<dbReference type="Pfam" id="PF00098">
    <property type="entry name" value="zf-CCHC"/>
    <property type="match status" value="1"/>
</dbReference>
<comment type="subcellular location">
    <subcellularLocation>
        <location evidence="1">Nucleus</location>
    </subcellularLocation>
</comment>
<comment type="catalytic activity">
    <reaction evidence="10">
        <text>Couples ATP hydrolysis with the unwinding of duplex DNA by translocating in the 3'-5' direction.</text>
        <dbReference type="EC" id="5.6.2.4"/>
    </reaction>
</comment>
<organism evidence="18 19">
    <name type="scientific">Leptotrombidium deliense</name>
    <dbReference type="NCBI Taxonomy" id="299467"/>
    <lineage>
        <taxon>Eukaryota</taxon>
        <taxon>Metazoa</taxon>
        <taxon>Ecdysozoa</taxon>
        <taxon>Arthropoda</taxon>
        <taxon>Chelicerata</taxon>
        <taxon>Arachnida</taxon>
        <taxon>Acari</taxon>
        <taxon>Acariformes</taxon>
        <taxon>Trombidiformes</taxon>
        <taxon>Prostigmata</taxon>
        <taxon>Anystina</taxon>
        <taxon>Parasitengona</taxon>
        <taxon>Trombiculoidea</taxon>
        <taxon>Trombiculidae</taxon>
        <taxon>Leptotrombidium</taxon>
    </lineage>
</organism>
<dbReference type="InterPro" id="IPR011545">
    <property type="entry name" value="DEAD/DEAH_box_helicase_dom"/>
</dbReference>
<keyword evidence="5 18" id="KW-0347">Helicase</keyword>
<dbReference type="PANTHER" id="PTHR13710">
    <property type="entry name" value="DNA HELICASE RECQ FAMILY MEMBER"/>
    <property type="match status" value="1"/>
</dbReference>
<dbReference type="GO" id="GO:0000724">
    <property type="term" value="P:double-strand break repair via homologous recombination"/>
    <property type="evidence" value="ECO:0007669"/>
    <property type="project" value="TreeGrafter"/>
</dbReference>
<dbReference type="NCBIfam" id="TIGR00614">
    <property type="entry name" value="recQ_fam"/>
    <property type="match status" value="1"/>
</dbReference>
<dbReference type="PANTHER" id="PTHR13710:SF108">
    <property type="entry name" value="ATP-DEPENDENT DNA HELICASE Q4"/>
    <property type="match status" value="1"/>
</dbReference>
<protein>
    <recommendedName>
        <fullName evidence="11">DNA 3'-5' helicase</fullName>
        <ecNumber evidence="11">5.6.2.4</ecNumber>
    </recommendedName>
</protein>
<dbReference type="Pfam" id="PF11719">
    <property type="entry name" value="Drc1-Sld2"/>
    <property type="match status" value="1"/>
</dbReference>
<proteinExistence type="inferred from homology"/>
<evidence type="ECO:0000256" key="5">
    <source>
        <dbReference type="ARBA" id="ARBA00022806"/>
    </source>
</evidence>
<dbReference type="SMART" id="SM00487">
    <property type="entry name" value="DEXDc"/>
    <property type="match status" value="1"/>
</dbReference>
<keyword evidence="13" id="KW-0862">Zinc</keyword>
<keyword evidence="8" id="KW-0413">Isomerase</keyword>
<evidence type="ECO:0000256" key="14">
    <source>
        <dbReference type="SAM" id="MobiDB-lite"/>
    </source>
</evidence>
<dbReference type="CDD" id="cd22289">
    <property type="entry name" value="RecQL4_SLD2_NTD"/>
    <property type="match status" value="1"/>
</dbReference>
<keyword evidence="7" id="KW-0238">DNA-binding</keyword>
<dbReference type="GO" id="GO:0005634">
    <property type="term" value="C:nucleus"/>
    <property type="evidence" value="ECO:0007669"/>
    <property type="project" value="UniProtKB-SubCell"/>
</dbReference>
<evidence type="ECO:0000256" key="6">
    <source>
        <dbReference type="ARBA" id="ARBA00022840"/>
    </source>
</evidence>
<dbReference type="Gene3D" id="3.40.50.300">
    <property type="entry name" value="P-loop containing nucleotide triphosphate hydrolases"/>
    <property type="match status" value="2"/>
</dbReference>
<dbReference type="STRING" id="299467.A0A443SL42"/>
<dbReference type="Pfam" id="PF00271">
    <property type="entry name" value="Helicase_C"/>
    <property type="match status" value="1"/>
</dbReference>
<sequence length="1191" mass="136312">MNDSSTNSELHDLKVKIKKWEKCFFKKEGRKANKSDIDGNEEVCGVYKRYWSLVKLQSSFKETKSTSNKRSKQPLREVTAKNYSSSQYTNKLLKHYVTENIDVKSSFSLKRKPKPKPSEESKNKENEAESETVVDVSFVEIEETEVIKDSLQDEISQIVEDSGLWSLPEDAVVVTDLESTNDAENTSISFDKDQVILETAVDETVFESFKEQRLKDATSDNNSCDSSDLNNKEPETATSLLSSMLFGSSELKDSDYCTFESSTAVDSIFDIYEFRDDSENKEQNTTVTNKRKHGNKTTGQSRPVKKSKRELTTEASDNEAISKPKPKKRSVKESKEELKEDSSGIEVKPKPKRRKAAPKANFQKLNLKKKVYASRGYKKFNHKRYKYAKWKKLKKNRCFKCGDPDHWAMDCPNKDIIDELNNEECNYKKDFTSSLNNEDDSPLIIIPGRPVFEENSDCEEVLNDALFALGFKTFKKNQQETIKRICCGQSTILVSPTGSGKSLCYQIPAYLYWKYRKCITIVVSPLISLMEDQLACLPKCLKAVSIHSGLKPQERQLKLSMVQEGNAQIVFLSPEMVGNSFFDFSLFPSIGFACIDEAHCLSEWSNNFRPSYLQLYKVMKEKLQVKTFLALTATATKDTISQITKNLELSSDSVVGDTTVPQNLNLTVSRDIDKDHALVELLKSDRYIKKKSIIIYCTRREVTEKVATFIRIEMQNVTFKTKSGAEKKYDARAYHAGLTSDERSRIQKRFLKGDLRIVVATIAFGMGINKSDVEGVIHYNLPRSFESYVQEIGRAGRNGDIAECHLFLDSNGTDLYELRKHIYANSMDKRVLRKLVEKVFKKCKCNQLNSTETNGTTDAHDSRCEGHEVAFPIKNTISELDVTEETILTLLCFLQLNYTKFNIELLPHMYSVCKILCYRDGGKQMDAVAKRCPPLSVALTLHKKENKLSETPAMFSFPFVEVASMLGRSSSEIRKQLRQLQWEPNEEGKMRHTNVRLLFESLSFHLKAPGDLSDSEFEDVLDFLYNYITSHEEKELQRLINVYETFREFSSAKVSKSVDLVKSEKLKEVVNNYFIGDEKCDTDSESITSSQLQRWLGSSNTDRFDVQSLLSVDNSDIENARCDIRDLITIHSDQQFTARSIARILQGIGSPKYPIEVWGKVRRFWRVYIHMDFNSLLKIANEELVRLKTEF</sequence>
<dbReference type="PROSITE" id="PS51194">
    <property type="entry name" value="HELICASE_CTER"/>
    <property type="match status" value="1"/>
</dbReference>
<evidence type="ECO:0000256" key="7">
    <source>
        <dbReference type="ARBA" id="ARBA00023125"/>
    </source>
</evidence>
<dbReference type="GO" id="GO:0016787">
    <property type="term" value="F:hydrolase activity"/>
    <property type="evidence" value="ECO:0007669"/>
    <property type="project" value="UniProtKB-KW"/>
</dbReference>
<dbReference type="InterPro" id="IPR014001">
    <property type="entry name" value="Helicase_ATP-bd"/>
</dbReference>
<name>A0A443SL42_9ACAR</name>
<dbReference type="GO" id="GO:0008270">
    <property type="term" value="F:zinc ion binding"/>
    <property type="evidence" value="ECO:0007669"/>
    <property type="project" value="UniProtKB-KW"/>
</dbReference>
<keyword evidence="19" id="KW-1185">Reference proteome</keyword>
<dbReference type="PROSITE" id="PS50158">
    <property type="entry name" value="ZF_CCHC"/>
    <property type="match status" value="1"/>
</dbReference>
<evidence type="ECO:0000256" key="13">
    <source>
        <dbReference type="PROSITE-ProRule" id="PRU00047"/>
    </source>
</evidence>
<keyword evidence="6" id="KW-0067">ATP-binding</keyword>
<dbReference type="GO" id="GO:0006260">
    <property type="term" value="P:DNA replication"/>
    <property type="evidence" value="ECO:0007669"/>
    <property type="project" value="InterPro"/>
</dbReference>
<dbReference type="InterPro" id="IPR036875">
    <property type="entry name" value="Znf_CCHC_sf"/>
</dbReference>
<dbReference type="InterPro" id="IPR004589">
    <property type="entry name" value="DNA_helicase_ATP-dep_RecQ"/>
</dbReference>
<dbReference type="Gene3D" id="4.10.60.10">
    <property type="entry name" value="Zinc finger, CCHC-type"/>
    <property type="match status" value="1"/>
</dbReference>
<dbReference type="GO" id="GO:0005737">
    <property type="term" value="C:cytoplasm"/>
    <property type="evidence" value="ECO:0007669"/>
    <property type="project" value="TreeGrafter"/>
</dbReference>
<dbReference type="Pfam" id="PF00270">
    <property type="entry name" value="DEAD"/>
    <property type="match status" value="1"/>
</dbReference>
<feature type="region of interest" description="Disordered" evidence="14">
    <location>
        <begin position="280"/>
        <end position="360"/>
    </location>
</feature>
<evidence type="ECO:0000259" key="17">
    <source>
        <dbReference type="PROSITE" id="PS51194"/>
    </source>
</evidence>
<evidence type="ECO:0000259" key="16">
    <source>
        <dbReference type="PROSITE" id="PS51192"/>
    </source>
</evidence>
<evidence type="ECO:0000256" key="1">
    <source>
        <dbReference type="ARBA" id="ARBA00004123"/>
    </source>
</evidence>
<feature type="compositionally biased region" description="Basic and acidic residues" evidence="14">
    <location>
        <begin position="116"/>
        <end position="127"/>
    </location>
</feature>